<dbReference type="OrthoDB" id="5432325at2"/>
<feature type="compositionally biased region" description="Low complexity" evidence="1">
    <location>
        <begin position="97"/>
        <end position="113"/>
    </location>
</feature>
<keyword evidence="5" id="KW-1185">Reference proteome</keyword>
<dbReference type="EMBL" id="SACM01000003">
    <property type="protein sequence ID" value="RVT85034.1"/>
    <property type="molecule type" value="Genomic_DNA"/>
</dbReference>
<evidence type="ECO:0000313" key="4">
    <source>
        <dbReference type="EMBL" id="RVT85034.1"/>
    </source>
</evidence>
<evidence type="ECO:0000313" key="5">
    <source>
        <dbReference type="Proteomes" id="UP000288587"/>
    </source>
</evidence>
<feature type="domain" description="Type II secretion system protein GspB C-terminal" evidence="3">
    <location>
        <begin position="172"/>
        <end position="227"/>
    </location>
</feature>
<protein>
    <recommendedName>
        <fullName evidence="3">Type II secretion system protein GspB C-terminal domain-containing protein</fullName>
    </recommendedName>
</protein>
<dbReference type="Pfam" id="PF16537">
    <property type="entry name" value="T2SSB"/>
    <property type="match status" value="1"/>
</dbReference>
<accession>A0A437LI82</accession>
<evidence type="ECO:0000256" key="2">
    <source>
        <dbReference type="SAM" id="Phobius"/>
    </source>
</evidence>
<feature type="transmembrane region" description="Helical" evidence="2">
    <location>
        <begin position="48"/>
        <end position="68"/>
    </location>
</feature>
<reference evidence="4 5" key="1">
    <citation type="submission" date="2019-01" db="EMBL/GenBank/DDBJ databases">
        <authorList>
            <person name="Chen W.-M."/>
        </authorList>
    </citation>
    <scope>NUCLEOTIDE SEQUENCE [LARGE SCALE GENOMIC DNA]</scope>
    <source>
        <strain evidence="4 5">CCP-18</strain>
    </source>
</reference>
<feature type="region of interest" description="Disordered" evidence="1">
    <location>
        <begin position="76"/>
        <end position="148"/>
    </location>
</feature>
<feature type="compositionally biased region" description="Low complexity" evidence="1">
    <location>
        <begin position="137"/>
        <end position="148"/>
    </location>
</feature>
<keyword evidence="2" id="KW-0472">Membrane</keyword>
<dbReference type="Proteomes" id="UP000288587">
    <property type="component" value="Unassembled WGS sequence"/>
</dbReference>
<evidence type="ECO:0000259" key="3">
    <source>
        <dbReference type="Pfam" id="PF16537"/>
    </source>
</evidence>
<evidence type="ECO:0000256" key="1">
    <source>
        <dbReference type="SAM" id="MobiDB-lite"/>
    </source>
</evidence>
<feature type="compositionally biased region" description="Pro residues" evidence="1">
    <location>
        <begin position="114"/>
        <end position="136"/>
    </location>
</feature>
<dbReference type="AlphaFoldDB" id="A0A437LI82"/>
<dbReference type="GO" id="GO:0015627">
    <property type="term" value="C:type II protein secretion system complex"/>
    <property type="evidence" value="ECO:0007669"/>
    <property type="project" value="InterPro"/>
</dbReference>
<keyword evidence="2" id="KW-1133">Transmembrane helix</keyword>
<comment type="caution">
    <text evidence="4">The sequence shown here is derived from an EMBL/GenBank/DDBJ whole genome shotgun (WGS) entry which is preliminary data.</text>
</comment>
<sequence>MSYILDALRRAEAEREQEKASVPGVHSAVLSDLPLPPAAARAAGRAPLWWGLGLIVLAGVGAGAWWLGRSAPPAAMPPAPAPAALAQGAAPPPSPGPVATAAPLLAPATAPAPAVRPPAPAPAPAPTAKPPSPAPTVPTAAAPAAPVTPAPAAAMPTYRELPEATRRQLSPLTVGGAMHSPDPASRMLILNGQVVRQGDTVAPGLVLEEIQPRAAVLVFQGQRFTLPY</sequence>
<keyword evidence="2" id="KW-0812">Transmembrane</keyword>
<dbReference type="InterPro" id="IPR032389">
    <property type="entry name" value="GspB_C"/>
</dbReference>
<organism evidence="4 5">
    <name type="scientific">Inhella crocodyli</name>
    <dbReference type="NCBI Taxonomy" id="2499851"/>
    <lineage>
        <taxon>Bacteria</taxon>
        <taxon>Pseudomonadati</taxon>
        <taxon>Pseudomonadota</taxon>
        <taxon>Betaproteobacteria</taxon>
        <taxon>Burkholderiales</taxon>
        <taxon>Sphaerotilaceae</taxon>
        <taxon>Inhella</taxon>
    </lineage>
</organism>
<dbReference type="PRINTS" id="PR01217">
    <property type="entry name" value="PRICHEXTENSN"/>
</dbReference>
<gene>
    <name evidence="4" type="ORF">EOD73_13030</name>
</gene>
<proteinExistence type="predicted"/>
<dbReference type="RefSeq" id="WP_127683436.1">
    <property type="nucleotide sequence ID" value="NZ_SACM01000003.1"/>
</dbReference>
<name>A0A437LI82_9BURK</name>